<keyword evidence="2" id="KW-0812">Transmembrane</keyword>
<feature type="region of interest" description="Disordered" evidence="1">
    <location>
        <begin position="250"/>
        <end position="285"/>
    </location>
</feature>
<feature type="transmembrane region" description="Helical" evidence="2">
    <location>
        <begin position="58"/>
        <end position="78"/>
    </location>
</feature>
<organism evidence="3">
    <name type="scientific">Inonotus obliquus</name>
    <dbReference type="NCBI Taxonomy" id="167356"/>
    <lineage>
        <taxon>Eukaryota</taxon>
        <taxon>Fungi</taxon>
        <taxon>Dikarya</taxon>
        <taxon>Basidiomycota</taxon>
        <taxon>Agaricomycotina</taxon>
        <taxon>Agaricomycetes</taxon>
        <taxon>Hymenochaetales</taxon>
        <taxon>Hymenochaetaceae</taxon>
        <taxon>Inonotus</taxon>
    </lineage>
</organism>
<proteinExistence type="predicted"/>
<dbReference type="AlphaFoldDB" id="A0A5A4UED1"/>
<evidence type="ECO:0000256" key="1">
    <source>
        <dbReference type="SAM" id="MobiDB-lite"/>
    </source>
</evidence>
<evidence type="ECO:0000256" key="2">
    <source>
        <dbReference type="SAM" id="Phobius"/>
    </source>
</evidence>
<protein>
    <submittedName>
        <fullName evidence="3">Uncharacterized protein</fullName>
    </submittedName>
</protein>
<keyword evidence="2" id="KW-1133">Transmembrane helix</keyword>
<dbReference type="RefSeq" id="YP_009693763.1">
    <property type="nucleotide sequence ID" value="NC_044740.1"/>
</dbReference>
<sequence>MMKTIKNLIKQIRSNKTIFIASVKSAGVSFAKMLLIYRLENIRFFRPIVIIFRVFLKWSAYTSMFSLAYSIICKIFHFQYDVTFWFSLAYGVWLVACEGIIDYFFEAYDNIIAKTKNLVIKIYNKFISNPQTIEKANKIKNSNVKLQEIIDKYQEEESRKFKEREAIRWAELENKRLEELDKLRMERYRNKDKNYFNLFGNNETDNLTNSDSQNKTNYWNYVYYGVLILGIIVGGYIVFANYSSWVNESDSEFESPPRRPRPRGLDLQTQPGDSPNSWIPEPRLRPVNEDDGIISKVWDKTKEGANKLGSYIPNPIKNYFWKKVWPFGTFEYHSPSPEPTGSTEIKIADVTKGDIPIIPVGDPSTSSTLTVPGIAESETPKADVTKGEIPTILVGDPSGSSTLIVTGTAESETPKASENTRLIEEAKEKARERGREKALSGRFSAQIYDMFGIKYDPETLEGDDLLDYIKYKTGMKRRENLIRSYLRLKDKENLTDLQRLTVKYGNSLPLSEAMISLPLPDDVEWDRDTDLEEIPSSPTSQSFSTPTPTPIPTTTSTPTQQEFNPDERFASEKRMVQFLNPEF</sequence>
<accession>A0A5A4UED1</accession>
<evidence type="ECO:0000313" key="3">
    <source>
        <dbReference type="EMBL" id="BBN21289.1"/>
    </source>
</evidence>
<feature type="compositionally biased region" description="Polar residues" evidence="1">
    <location>
        <begin position="267"/>
        <end position="277"/>
    </location>
</feature>
<keyword evidence="3" id="KW-0496">Mitochondrion</keyword>
<feature type="region of interest" description="Disordered" evidence="1">
    <location>
        <begin position="531"/>
        <end position="567"/>
    </location>
</feature>
<dbReference type="EMBL" id="LC497415">
    <property type="protein sequence ID" value="BBN21289.1"/>
    <property type="molecule type" value="Genomic_DNA"/>
</dbReference>
<reference evidence="3" key="1">
    <citation type="submission" date="2019-08" db="EMBL/GenBank/DDBJ databases">
        <title>The complete mitochondrial genome sequence of the medicinal mushroom, Inonotus obliquus.</title>
        <authorList>
            <person name="Agnestisia R."/>
            <person name="Ono A."/>
            <person name="Nakamura L."/>
            <person name="Chino R."/>
            <person name="Aiso H."/>
            <person name="Nezu I."/>
            <person name="Ishiguri H."/>
            <person name="Yokota S."/>
            <person name="Suzuki T."/>
        </authorList>
    </citation>
    <scope>NUCLEOTIDE SEQUENCE</scope>
    <source>
        <strain evidence="3">NBRC113408</strain>
    </source>
</reference>
<name>A0A5A4UED1_9AGAM</name>
<geneLocation type="mitochondrion" evidence="3"/>
<feature type="transmembrane region" description="Helical" evidence="2">
    <location>
        <begin position="221"/>
        <end position="239"/>
    </location>
</feature>
<feature type="transmembrane region" description="Helical" evidence="2">
    <location>
        <begin position="84"/>
        <end position="105"/>
    </location>
</feature>
<keyword evidence="2" id="KW-0472">Membrane</keyword>
<dbReference type="GeneID" id="41799591"/>
<gene>
    <name evidence="3" type="primary">orf583</name>
</gene>
<feature type="compositionally biased region" description="Low complexity" evidence="1">
    <location>
        <begin position="535"/>
        <end position="561"/>
    </location>
</feature>